<organism evidence="14 15">
    <name type="scientific">Rhynchospora pubera</name>
    <dbReference type="NCBI Taxonomy" id="906938"/>
    <lineage>
        <taxon>Eukaryota</taxon>
        <taxon>Viridiplantae</taxon>
        <taxon>Streptophyta</taxon>
        <taxon>Embryophyta</taxon>
        <taxon>Tracheophyta</taxon>
        <taxon>Spermatophyta</taxon>
        <taxon>Magnoliopsida</taxon>
        <taxon>Liliopsida</taxon>
        <taxon>Poales</taxon>
        <taxon>Cyperaceae</taxon>
        <taxon>Cyperoideae</taxon>
        <taxon>Rhynchosporeae</taxon>
        <taxon>Rhynchospora</taxon>
    </lineage>
</organism>
<evidence type="ECO:0000256" key="5">
    <source>
        <dbReference type="ARBA" id="ARBA00022692"/>
    </source>
</evidence>
<evidence type="ECO:0000256" key="12">
    <source>
        <dbReference type="ARBA" id="ARBA00023242"/>
    </source>
</evidence>
<keyword evidence="15" id="KW-1185">Reference proteome</keyword>
<feature type="transmembrane region" description="Helical" evidence="13">
    <location>
        <begin position="153"/>
        <end position="172"/>
    </location>
</feature>
<keyword evidence="12" id="KW-0539">Nucleus</keyword>
<comment type="caution">
    <text evidence="14">The sequence shown here is derived from an EMBL/GenBank/DDBJ whole genome shotgun (WGS) entry which is preliminary data.</text>
</comment>
<accession>A0AAV8CU84</accession>
<dbReference type="AlphaFoldDB" id="A0AAV8CU84"/>
<dbReference type="InterPro" id="IPR019049">
    <property type="entry name" value="Nucleoporin_prot_Ndc1/Nup"/>
</dbReference>
<keyword evidence="5 13" id="KW-0812">Transmembrane</keyword>
<dbReference type="Proteomes" id="UP001140206">
    <property type="component" value="Chromosome 4"/>
</dbReference>
<dbReference type="GO" id="GO:0051028">
    <property type="term" value="P:mRNA transport"/>
    <property type="evidence" value="ECO:0007669"/>
    <property type="project" value="UniProtKB-KW"/>
</dbReference>
<proteinExistence type="inferred from homology"/>
<protein>
    <submittedName>
        <fullName evidence="14">Nuclear pore complex protein NDC1b</fullName>
    </submittedName>
</protein>
<sequence length="545" mass="60593">MSSAPIAPSPPSVIKDRRLGFLIWQSISTASVYLFSSILVLSLPLLRRRHFSLSDFLLSFLALQAFLLLLSSSFLLLLSPSPVPGASFPELSTTLLKSAFKCAIGGFSGPDFTGDSVSRAWRSLKSIFFLVVCVVAGIFSVVAACWDSDQGAYALGLRGAVFGLVYGAHYLFRKRWILKFPIIQRPLFYSFKKGFYSSFPRALKMSIRGFVYSFMLLLFLPDKYQIKGTIGRQLISQIRVLLGIFTVSFCWEISHHLLQVVHTRRCIFALPQGSAAAETNPSETLLEVLEQSPPKSLLQHLAYLDLCIVSENNTEPWRRAAFFEESGETYRRVIRACLRPLENFTSKLVEGLEGRYGDCSDLFLEQMSLPMDSHAYSKLNAAFDDYELCAWSSRSLAALTVCSRREDRYGVAQLSSCNTAAVSTLLTALLAVEACLGKKTGGPSTSQFLSPTSMKWATVSTGKKDHRVTAVTVKKQSELHNKAYAMADVLRSSIYQIVSAFWVDMQASAKSMVLDKNWISEAKPLFGARPVLVQKLLDFLDYCAV</sequence>
<evidence type="ECO:0000313" key="15">
    <source>
        <dbReference type="Proteomes" id="UP001140206"/>
    </source>
</evidence>
<evidence type="ECO:0000256" key="9">
    <source>
        <dbReference type="ARBA" id="ARBA00023010"/>
    </source>
</evidence>
<comment type="similarity">
    <text evidence="3">Belongs to the NDC1 family.</text>
</comment>
<dbReference type="GO" id="GO:0030674">
    <property type="term" value="F:protein-macromolecule adaptor activity"/>
    <property type="evidence" value="ECO:0007669"/>
    <property type="project" value="TreeGrafter"/>
</dbReference>
<keyword evidence="4" id="KW-0813">Transport</keyword>
<dbReference type="PANTHER" id="PTHR13269:SF6">
    <property type="entry name" value="NUCLEOPORIN NDC1"/>
    <property type="match status" value="1"/>
</dbReference>
<reference evidence="14" key="1">
    <citation type="submission" date="2022-08" db="EMBL/GenBank/DDBJ databases">
        <authorList>
            <person name="Marques A."/>
        </authorList>
    </citation>
    <scope>NUCLEOTIDE SEQUENCE</scope>
    <source>
        <strain evidence="14">RhyPub2mFocal</strain>
        <tissue evidence="14">Leaves</tissue>
    </source>
</reference>
<evidence type="ECO:0000256" key="7">
    <source>
        <dbReference type="ARBA" id="ARBA00022927"/>
    </source>
</evidence>
<evidence type="ECO:0000256" key="3">
    <source>
        <dbReference type="ARBA" id="ARBA00005760"/>
    </source>
</evidence>
<comment type="subcellular location">
    <subcellularLocation>
        <location evidence="1">Nucleus membrane</location>
        <topology evidence="1">Multi-pass membrane protein</topology>
    </subcellularLocation>
    <subcellularLocation>
        <location evidence="2">Nucleus</location>
        <location evidence="2">Nuclear pore complex</location>
    </subcellularLocation>
</comment>
<keyword evidence="8 13" id="KW-1133">Transmembrane helix</keyword>
<feature type="transmembrane region" description="Helical" evidence="13">
    <location>
        <begin position="127"/>
        <end position="146"/>
    </location>
</feature>
<dbReference type="GO" id="GO:0006999">
    <property type="term" value="P:nuclear pore organization"/>
    <property type="evidence" value="ECO:0007669"/>
    <property type="project" value="TreeGrafter"/>
</dbReference>
<dbReference type="PANTHER" id="PTHR13269">
    <property type="entry name" value="NUCLEOPORIN NDC1"/>
    <property type="match status" value="1"/>
</dbReference>
<evidence type="ECO:0000256" key="13">
    <source>
        <dbReference type="SAM" id="Phobius"/>
    </source>
</evidence>
<keyword evidence="10" id="KW-0906">Nuclear pore complex</keyword>
<keyword evidence="11 13" id="KW-0472">Membrane</keyword>
<evidence type="ECO:0000256" key="6">
    <source>
        <dbReference type="ARBA" id="ARBA00022816"/>
    </source>
</evidence>
<dbReference type="GO" id="GO:0070762">
    <property type="term" value="C:nuclear pore transmembrane ring"/>
    <property type="evidence" value="ECO:0007669"/>
    <property type="project" value="TreeGrafter"/>
</dbReference>
<evidence type="ECO:0000256" key="2">
    <source>
        <dbReference type="ARBA" id="ARBA00004567"/>
    </source>
</evidence>
<evidence type="ECO:0000313" key="14">
    <source>
        <dbReference type="EMBL" id="KAJ4759259.1"/>
    </source>
</evidence>
<dbReference type="GO" id="GO:0015031">
    <property type="term" value="P:protein transport"/>
    <property type="evidence" value="ECO:0007669"/>
    <property type="project" value="UniProtKB-KW"/>
</dbReference>
<evidence type="ECO:0000256" key="1">
    <source>
        <dbReference type="ARBA" id="ARBA00004232"/>
    </source>
</evidence>
<dbReference type="SUPFAM" id="SSF144091">
    <property type="entry name" value="Rhomboid-like"/>
    <property type="match status" value="1"/>
</dbReference>
<evidence type="ECO:0000256" key="10">
    <source>
        <dbReference type="ARBA" id="ARBA00023132"/>
    </source>
</evidence>
<evidence type="ECO:0000256" key="11">
    <source>
        <dbReference type="ARBA" id="ARBA00023136"/>
    </source>
</evidence>
<dbReference type="GO" id="GO:0031965">
    <property type="term" value="C:nuclear membrane"/>
    <property type="evidence" value="ECO:0007669"/>
    <property type="project" value="UniProtKB-SubCell"/>
</dbReference>
<name>A0AAV8CU84_9POAL</name>
<keyword evidence="7" id="KW-0653">Protein transport</keyword>
<dbReference type="EMBL" id="JAMFTS010000004">
    <property type="protein sequence ID" value="KAJ4759259.1"/>
    <property type="molecule type" value="Genomic_DNA"/>
</dbReference>
<keyword evidence="9" id="KW-0811">Translocation</keyword>
<gene>
    <name evidence="14" type="ORF">LUZ62_069634</name>
</gene>
<evidence type="ECO:0000256" key="4">
    <source>
        <dbReference type="ARBA" id="ARBA00022448"/>
    </source>
</evidence>
<dbReference type="Pfam" id="PF09531">
    <property type="entry name" value="Ndc1_Nup"/>
    <property type="match status" value="2"/>
</dbReference>
<evidence type="ECO:0000256" key="8">
    <source>
        <dbReference type="ARBA" id="ARBA00022989"/>
    </source>
</evidence>
<keyword evidence="6" id="KW-0509">mRNA transport</keyword>
<dbReference type="InterPro" id="IPR035952">
    <property type="entry name" value="Rhomboid-like_sf"/>
</dbReference>
<feature type="transmembrane region" description="Helical" evidence="13">
    <location>
        <begin position="22"/>
        <end position="44"/>
    </location>
</feature>
<feature type="transmembrane region" description="Helical" evidence="13">
    <location>
        <begin position="56"/>
        <end position="78"/>
    </location>
</feature>